<sequence>MAAKAAAPASPPLQRDSLGSRAGRVLVLLLAFACMVGFAAALAKATLVPQPGSSDLVHTNLHPGDSLRAYLDQPAIRDSVKQIGGNVLLGAPFGVLLPMLVPKARGAVRVVLVTSLVMVLVEIAQGAIVEGRAFDIDDVILNTSGALLGYVLIGRRLGHALHPRRRHWWQRRSPSA</sequence>
<evidence type="ECO:0000256" key="1">
    <source>
        <dbReference type="SAM" id="Phobius"/>
    </source>
</evidence>
<dbReference type="PANTHER" id="PTHR36834:SF1">
    <property type="entry name" value="INTEGRAL MEMBRANE PROTEIN"/>
    <property type="match status" value="1"/>
</dbReference>
<keyword evidence="1" id="KW-0472">Membrane</keyword>
<evidence type="ECO:0000313" key="3">
    <source>
        <dbReference type="EMBL" id="EFL25196.1"/>
    </source>
</evidence>
<gene>
    <name evidence="3" type="ORF">SSOG_04910</name>
</gene>
<dbReference type="PANTHER" id="PTHR36834">
    <property type="entry name" value="MEMBRANE PROTEIN-RELATED"/>
    <property type="match status" value="1"/>
</dbReference>
<dbReference type="RefSeq" id="WP_009717000.1">
    <property type="nucleotide sequence ID" value="NZ_GG657754.1"/>
</dbReference>
<keyword evidence="1" id="KW-0812">Transmembrane</keyword>
<organism evidence="3 4">
    <name type="scientific">Streptomyces himastatinicus ATCC 53653</name>
    <dbReference type="NCBI Taxonomy" id="457427"/>
    <lineage>
        <taxon>Bacteria</taxon>
        <taxon>Bacillati</taxon>
        <taxon>Actinomycetota</taxon>
        <taxon>Actinomycetes</taxon>
        <taxon>Kitasatosporales</taxon>
        <taxon>Streptomycetaceae</taxon>
        <taxon>Streptomyces</taxon>
        <taxon>Streptomyces violaceusniger group</taxon>
    </lineage>
</organism>
<evidence type="ECO:0000313" key="4">
    <source>
        <dbReference type="Proteomes" id="UP000003963"/>
    </source>
</evidence>
<reference evidence="3 4" key="1">
    <citation type="submission" date="2009-02" db="EMBL/GenBank/DDBJ databases">
        <title>Annotation of Streptomyces hygroscopicus strain ATCC 53653.</title>
        <authorList>
            <consortium name="The Broad Institute Genome Sequencing Platform"/>
            <consortium name="Broad Institute Microbial Sequencing Center"/>
            <person name="Fischbach M."/>
            <person name="Godfrey P."/>
            <person name="Ward D."/>
            <person name="Young S."/>
            <person name="Zeng Q."/>
            <person name="Koehrsen M."/>
            <person name="Alvarado L."/>
            <person name="Berlin A.M."/>
            <person name="Bochicchio J."/>
            <person name="Borenstein D."/>
            <person name="Chapman S.B."/>
            <person name="Chen Z."/>
            <person name="Engels R."/>
            <person name="Freedman E."/>
            <person name="Gellesch M."/>
            <person name="Goldberg J."/>
            <person name="Griggs A."/>
            <person name="Gujja S."/>
            <person name="Heilman E.R."/>
            <person name="Heiman D.I."/>
            <person name="Hepburn T.A."/>
            <person name="Howarth C."/>
            <person name="Jen D."/>
            <person name="Larson L."/>
            <person name="Lewis B."/>
            <person name="Mehta T."/>
            <person name="Park D."/>
            <person name="Pearson M."/>
            <person name="Richards J."/>
            <person name="Roberts A."/>
            <person name="Saif S."/>
            <person name="Shea T.D."/>
            <person name="Shenoy N."/>
            <person name="Sisk P."/>
            <person name="Stolte C."/>
            <person name="Sykes S.N."/>
            <person name="Thomson T."/>
            <person name="Walk T."/>
            <person name="White J."/>
            <person name="Yandava C."/>
            <person name="Straight P."/>
            <person name="Clardy J."/>
            <person name="Hung D."/>
            <person name="Kolter R."/>
            <person name="Mekalanos J."/>
            <person name="Walker S."/>
            <person name="Walsh C.T."/>
            <person name="Wieland-Brown L.C."/>
            <person name="Haas B."/>
            <person name="Nusbaum C."/>
            <person name="Birren B."/>
        </authorList>
    </citation>
    <scope>NUCLEOTIDE SEQUENCE [LARGE SCALE GENOMIC DNA]</scope>
    <source>
        <strain evidence="3 4">ATCC 53653</strain>
    </source>
</reference>
<dbReference type="AlphaFoldDB" id="D9WDD4"/>
<name>D9WDD4_9ACTN</name>
<dbReference type="Pfam" id="PF04892">
    <property type="entry name" value="VanZ"/>
    <property type="match status" value="1"/>
</dbReference>
<feature type="transmembrane region" description="Helical" evidence="1">
    <location>
        <begin position="83"/>
        <end position="101"/>
    </location>
</feature>
<feature type="domain" description="VanZ-like" evidence="2">
    <location>
        <begin position="35"/>
        <end position="153"/>
    </location>
</feature>
<feature type="transmembrane region" description="Helical" evidence="1">
    <location>
        <begin position="25"/>
        <end position="43"/>
    </location>
</feature>
<feature type="transmembrane region" description="Helical" evidence="1">
    <location>
        <begin position="140"/>
        <end position="158"/>
    </location>
</feature>
<dbReference type="HOGENOM" id="CLU_081311_1_1_11"/>
<keyword evidence="4" id="KW-1185">Reference proteome</keyword>
<feature type="transmembrane region" description="Helical" evidence="1">
    <location>
        <begin position="108"/>
        <end position="128"/>
    </location>
</feature>
<protein>
    <submittedName>
        <fullName evidence="3">Putative integral membrane protein</fullName>
    </submittedName>
</protein>
<dbReference type="InterPro" id="IPR053150">
    <property type="entry name" value="Teicoplanin_resist-assoc"/>
</dbReference>
<keyword evidence="1" id="KW-1133">Transmembrane helix</keyword>
<evidence type="ECO:0000259" key="2">
    <source>
        <dbReference type="Pfam" id="PF04892"/>
    </source>
</evidence>
<dbReference type="Proteomes" id="UP000003963">
    <property type="component" value="Unassembled WGS sequence"/>
</dbReference>
<dbReference type="STRING" id="457427.SSOG_04910"/>
<dbReference type="InterPro" id="IPR006976">
    <property type="entry name" value="VanZ-like"/>
</dbReference>
<dbReference type="EMBL" id="GG657754">
    <property type="protein sequence ID" value="EFL25196.1"/>
    <property type="molecule type" value="Genomic_DNA"/>
</dbReference>
<proteinExistence type="predicted"/>
<accession>D9WDD4</accession>